<keyword evidence="9 13" id="KW-1133">Transmembrane helix</keyword>
<evidence type="ECO:0000313" key="17">
    <source>
        <dbReference type="Proteomes" id="UP000029914"/>
    </source>
</evidence>
<keyword evidence="10 12" id="KW-0472">Membrane</keyword>
<feature type="domain" description="FtsX extracellular" evidence="15">
    <location>
        <begin position="56"/>
        <end position="155"/>
    </location>
</feature>
<feature type="domain" description="ABC3 transporter permease C-terminal" evidence="14">
    <location>
        <begin position="178"/>
        <end position="299"/>
    </location>
</feature>
<dbReference type="InterPro" id="IPR003838">
    <property type="entry name" value="ABC3_permease_C"/>
</dbReference>
<dbReference type="AlphaFoldDB" id="A0A097IED8"/>
<keyword evidence="11 12" id="KW-0131">Cell cycle</keyword>
<evidence type="ECO:0000256" key="2">
    <source>
        <dbReference type="ARBA" id="ARBA00004651"/>
    </source>
</evidence>
<dbReference type="STRING" id="558173.CDOO_03915"/>
<comment type="subcellular location">
    <subcellularLocation>
        <location evidence="2">Cell membrane</location>
        <topology evidence="2">Multi-pass membrane protein</topology>
    </subcellularLocation>
</comment>
<evidence type="ECO:0000256" key="13">
    <source>
        <dbReference type="SAM" id="Phobius"/>
    </source>
</evidence>
<dbReference type="RefSeq" id="WP_018022942.1">
    <property type="nucleotide sequence ID" value="NZ_AQUX01000016.1"/>
</dbReference>
<dbReference type="eggNOG" id="COG2177">
    <property type="taxonomic scope" value="Bacteria"/>
</dbReference>
<evidence type="ECO:0000256" key="7">
    <source>
        <dbReference type="ARBA" id="ARBA00022618"/>
    </source>
</evidence>
<dbReference type="PANTHER" id="PTHR47755:SF1">
    <property type="entry name" value="CELL DIVISION PROTEIN FTSX"/>
    <property type="match status" value="1"/>
</dbReference>
<protein>
    <recommendedName>
        <fullName evidence="5 12">Cell division protein FtsX</fullName>
    </recommendedName>
</protein>
<feature type="transmembrane region" description="Helical" evidence="13">
    <location>
        <begin position="175"/>
        <end position="200"/>
    </location>
</feature>
<evidence type="ECO:0000313" key="16">
    <source>
        <dbReference type="EMBL" id="AIT60490.1"/>
    </source>
</evidence>
<dbReference type="InterPro" id="IPR047929">
    <property type="entry name" value="FtsX_actino"/>
</dbReference>
<keyword evidence="6 12" id="KW-1003">Cell membrane</keyword>
<feature type="transmembrane region" description="Helical" evidence="13">
    <location>
        <begin position="221"/>
        <end position="244"/>
    </location>
</feature>
<feature type="transmembrane region" description="Helical" evidence="13">
    <location>
        <begin position="21"/>
        <end position="41"/>
    </location>
</feature>
<evidence type="ECO:0000256" key="3">
    <source>
        <dbReference type="ARBA" id="ARBA00007379"/>
    </source>
</evidence>
<comment type="similarity">
    <text evidence="3 12">Belongs to the ABC-4 integral membrane protein family. FtsX subfamily.</text>
</comment>
<feature type="transmembrane region" description="Helical" evidence="13">
    <location>
        <begin position="277"/>
        <end position="298"/>
    </location>
</feature>
<name>A0A097IED8_9CORY</name>
<comment type="subunit">
    <text evidence="4">Forms a membrane-associated complex with FtsE.</text>
</comment>
<keyword evidence="7 12" id="KW-0132">Cell division</keyword>
<reference evidence="16 17" key="1">
    <citation type="submission" date="2013-09" db="EMBL/GenBank/DDBJ databases">
        <title>Complete genome sequence of Corynebacterium doosanense CAU 212(T) (=DSM 45436(T)), isolated from activated sludge.</title>
        <authorList>
            <person name="Schaffert L."/>
            <person name="Albersmeier A."/>
            <person name="Kalinowski J."/>
            <person name="Ruckert C."/>
        </authorList>
    </citation>
    <scope>NUCLEOTIDE SEQUENCE [LARGE SCALE GENOMIC DNA]</scope>
    <source>
        <strain evidence="16 17">CAU 212</strain>
    </source>
</reference>
<dbReference type="PANTHER" id="PTHR47755">
    <property type="entry name" value="CELL DIVISION PROTEIN FTSX"/>
    <property type="match status" value="1"/>
</dbReference>
<evidence type="ECO:0000256" key="8">
    <source>
        <dbReference type="ARBA" id="ARBA00022692"/>
    </source>
</evidence>
<evidence type="ECO:0000256" key="5">
    <source>
        <dbReference type="ARBA" id="ARBA00021907"/>
    </source>
</evidence>
<dbReference type="OrthoDB" id="9812531at2"/>
<organism evidence="16 17">
    <name type="scientific">Corynebacterium doosanense CAU 212 = DSM 45436</name>
    <dbReference type="NCBI Taxonomy" id="558173"/>
    <lineage>
        <taxon>Bacteria</taxon>
        <taxon>Bacillati</taxon>
        <taxon>Actinomycetota</taxon>
        <taxon>Actinomycetes</taxon>
        <taxon>Mycobacteriales</taxon>
        <taxon>Corynebacteriaceae</taxon>
        <taxon>Corynebacterium</taxon>
    </lineage>
</organism>
<dbReference type="PIRSF" id="PIRSF003097">
    <property type="entry name" value="FtsX"/>
    <property type="match status" value="1"/>
</dbReference>
<evidence type="ECO:0000256" key="12">
    <source>
        <dbReference type="PIRNR" id="PIRNR003097"/>
    </source>
</evidence>
<proteinExistence type="inferred from homology"/>
<sequence length="300" mass="32424">MNLAYIFREGFRGLRRNLTMSIALIITTAITLALLGTAVLIGQMTEDTKQIYLDRVEVMVQFDEAISAGDSDCSSAECSSVRSELEASDDVESVRFRSREESYERFVEIFRESDPTLVQETTPDALPAALHVRLAEPTDISPLDPIAQMPGVVRVVDQTDDVSAATDNLDSLRNAAAILALVQLIAAVFLVSNMVLLSAHSRRVETSIMRIVGANRRMSQGPFVVEAVLATALGAALGILGMVVGNRFVVMPALSGLYDSGLLARVSNADVWQVMPLLGLGGVILAGVIAWATLRLYVRK</sequence>
<dbReference type="Pfam" id="PF02687">
    <property type="entry name" value="FtsX"/>
    <property type="match status" value="1"/>
</dbReference>
<evidence type="ECO:0000259" key="15">
    <source>
        <dbReference type="Pfam" id="PF18075"/>
    </source>
</evidence>
<dbReference type="KEGG" id="cdo:CDOO_03915"/>
<keyword evidence="17" id="KW-1185">Reference proteome</keyword>
<dbReference type="EMBL" id="CP006764">
    <property type="protein sequence ID" value="AIT60490.1"/>
    <property type="molecule type" value="Genomic_DNA"/>
</dbReference>
<dbReference type="InterPro" id="IPR040690">
    <property type="entry name" value="FtsX_ECD"/>
</dbReference>
<evidence type="ECO:0000256" key="11">
    <source>
        <dbReference type="ARBA" id="ARBA00023306"/>
    </source>
</evidence>
<accession>A0A097IED8</accession>
<dbReference type="GO" id="GO:0051301">
    <property type="term" value="P:cell division"/>
    <property type="evidence" value="ECO:0007669"/>
    <property type="project" value="UniProtKB-KW"/>
</dbReference>
<dbReference type="Proteomes" id="UP000029914">
    <property type="component" value="Chromosome"/>
</dbReference>
<dbReference type="InterPro" id="IPR004513">
    <property type="entry name" value="FtsX"/>
</dbReference>
<evidence type="ECO:0000256" key="4">
    <source>
        <dbReference type="ARBA" id="ARBA00011160"/>
    </source>
</evidence>
<evidence type="ECO:0000256" key="9">
    <source>
        <dbReference type="ARBA" id="ARBA00022989"/>
    </source>
</evidence>
<gene>
    <name evidence="16" type="ORF">CDOO_03915</name>
</gene>
<evidence type="ECO:0000259" key="14">
    <source>
        <dbReference type="Pfam" id="PF02687"/>
    </source>
</evidence>
<evidence type="ECO:0000256" key="10">
    <source>
        <dbReference type="ARBA" id="ARBA00023136"/>
    </source>
</evidence>
<dbReference type="HOGENOM" id="CLU_073546_1_0_11"/>
<dbReference type="Pfam" id="PF18075">
    <property type="entry name" value="FtsX_ECD"/>
    <property type="match status" value="1"/>
</dbReference>
<dbReference type="NCBIfam" id="NF038346">
    <property type="entry name" value="FtsX_actino"/>
    <property type="match status" value="1"/>
</dbReference>
<keyword evidence="8 13" id="KW-0812">Transmembrane</keyword>
<dbReference type="GO" id="GO:0005886">
    <property type="term" value="C:plasma membrane"/>
    <property type="evidence" value="ECO:0007669"/>
    <property type="project" value="UniProtKB-SubCell"/>
</dbReference>
<dbReference type="Gene3D" id="3.30.70.3040">
    <property type="match status" value="1"/>
</dbReference>
<comment type="function">
    <text evidence="1">Part of the ABC transporter FtsEX involved in cellular division.</text>
</comment>
<evidence type="ECO:0000256" key="1">
    <source>
        <dbReference type="ARBA" id="ARBA00003552"/>
    </source>
</evidence>
<evidence type="ECO:0000256" key="6">
    <source>
        <dbReference type="ARBA" id="ARBA00022475"/>
    </source>
</evidence>